<sequence length="255" mass="28229">MTWMERISFLLVGAASVYLIFLAVQETGSARTGDILLYLCVAVFFACGIALLVAGKSGRDRVTIDSARLHCRDGELIAEHSLAHRATLVFLMLSGAATGALIFVGYPSEDSVLPMDDGQRLFFAPVAGICCLFMVAYSVLYLARRGSRRLVLSPAGIKVPKVISFESELKWSDLKNVEAEHRTNATGVVRLQSRGRQPAEVVTNRVYAERLSVGAAATYWTIRFYHDHPELRDELSDERAVARLRSYGVVDQEQR</sequence>
<evidence type="ECO:0000313" key="2">
    <source>
        <dbReference type="EMBL" id="NKY60526.1"/>
    </source>
</evidence>
<dbReference type="EMBL" id="JAAXOT010000024">
    <property type="protein sequence ID" value="NKY60526.1"/>
    <property type="molecule type" value="Genomic_DNA"/>
</dbReference>
<keyword evidence="1" id="KW-1133">Transmembrane helix</keyword>
<feature type="transmembrane region" description="Helical" evidence="1">
    <location>
        <begin position="36"/>
        <end position="54"/>
    </location>
</feature>
<feature type="transmembrane region" description="Helical" evidence="1">
    <location>
        <begin position="121"/>
        <end position="143"/>
    </location>
</feature>
<reference evidence="2 3" key="1">
    <citation type="submission" date="2020-04" db="EMBL/GenBank/DDBJ databases">
        <title>MicrobeNet Type strains.</title>
        <authorList>
            <person name="Nicholson A.C."/>
        </authorList>
    </citation>
    <scope>NUCLEOTIDE SEQUENCE [LARGE SCALE GENOMIC DNA]</scope>
    <source>
        <strain evidence="2 3">JCM 3332</strain>
    </source>
</reference>
<dbReference type="Proteomes" id="UP000570678">
    <property type="component" value="Unassembled WGS sequence"/>
</dbReference>
<keyword evidence="3" id="KW-1185">Reference proteome</keyword>
<comment type="caution">
    <text evidence="2">The sequence shown here is derived from an EMBL/GenBank/DDBJ whole genome shotgun (WGS) entry which is preliminary data.</text>
</comment>
<gene>
    <name evidence="2" type="ORF">HGA15_31175</name>
</gene>
<feature type="transmembrane region" description="Helical" evidence="1">
    <location>
        <begin position="86"/>
        <end position="106"/>
    </location>
</feature>
<proteinExistence type="predicted"/>
<accession>A0A846YLK0</accession>
<evidence type="ECO:0000256" key="1">
    <source>
        <dbReference type="SAM" id="Phobius"/>
    </source>
</evidence>
<feature type="transmembrane region" description="Helical" evidence="1">
    <location>
        <begin position="7"/>
        <end position="24"/>
    </location>
</feature>
<name>A0A846YLK0_9NOCA</name>
<evidence type="ECO:0008006" key="4">
    <source>
        <dbReference type="Google" id="ProtNLM"/>
    </source>
</evidence>
<organism evidence="2 3">
    <name type="scientific">Nocardia flavorosea</name>
    <dbReference type="NCBI Taxonomy" id="53429"/>
    <lineage>
        <taxon>Bacteria</taxon>
        <taxon>Bacillati</taxon>
        <taxon>Actinomycetota</taxon>
        <taxon>Actinomycetes</taxon>
        <taxon>Mycobacteriales</taxon>
        <taxon>Nocardiaceae</taxon>
        <taxon>Nocardia</taxon>
    </lineage>
</organism>
<dbReference type="AlphaFoldDB" id="A0A846YLK0"/>
<keyword evidence="1" id="KW-0472">Membrane</keyword>
<protein>
    <recommendedName>
        <fullName evidence="4">PH (Pleckstrin Homology) domain-containing protein</fullName>
    </recommendedName>
</protein>
<evidence type="ECO:0000313" key="3">
    <source>
        <dbReference type="Proteomes" id="UP000570678"/>
    </source>
</evidence>
<keyword evidence="1" id="KW-0812">Transmembrane</keyword>
<dbReference type="RefSeq" id="WP_157116868.1">
    <property type="nucleotide sequence ID" value="NZ_JAAXOT010000024.1"/>
</dbReference>